<reference evidence="2" key="1">
    <citation type="submission" date="2013-11" db="EMBL/GenBank/DDBJ databases">
        <authorList>
            <person name="Hoang H.T."/>
            <person name="Killian M.L."/>
            <person name="Madson D.M."/>
            <person name="Arruda P.H.E."/>
            <person name="Sun D."/>
            <person name="Schwartz K.J."/>
            <person name="Yoon K."/>
        </authorList>
    </citation>
    <scope>NUCLEOTIDE SEQUENCE [LARGE SCALE GENOMIC DNA]</scope>
    <source>
        <strain evidence="2">CDK2</strain>
    </source>
</reference>
<dbReference type="EMBL" id="LGUC01000001">
    <property type="protein sequence ID" value="KPN30961.1"/>
    <property type="molecule type" value="Genomic_DNA"/>
</dbReference>
<dbReference type="OrthoDB" id="200060at2157"/>
<accession>A0A0P7HVM4</accession>
<organism evidence="1 2">
    <name type="scientific">Halolamina pelagica</name>
    <dbReference type="NCBI Taxonomy" id="699431"/>
    <lineage>
        <taxon>Archaea</taxon>
        <taxon>Methanobacteriati</taxon>
        <taxon>Methanobacteriota</taxon>
        <taxon>Stenosarchaea group</taxon>
        <taxon>Halobacteria</taxon>
        <taxon>Halobacteriales</taxon>
        <taxon>Haloferacaceae</taxon>
    </lineage>
</organism>
<evidence type="ECO:0000313" key="2">
    <source>
        <dbReference type="Proteomes" id="UP000050535"/>
    </source>
</evidence>
<evidence type="ECO:0000313" key="1">
    <source>
        <dbReference type="EMBL" id="KPN30961.1"/>
    </source>
</evidence>
<proteinExistence type="predicted"/>
<dbReference type="InterPro" id="IPR055964">
    <property type="entry name" value="DUF7542"/>
</dbReference>
<dbReference type="Pfam" id="PF24398">
    <property type="entry name" value="DUF7542"/>
    <property type="match status" value="1"/>
</dbReference>
<comment type="caution">
    <text evidence="1">The sequence shown here is derived from an EMBL/GenBank/DDBJ whole genome shotgun (WGS) entry which is preliminary data.</text>
</comment>
<dbReference type="AlphaFoldDB" id="A0A0P7HVM4"/>
<dbReference type="Proteomes" id="UP000050535">
    <property type="component" value="Unassembled WGS sequence"/>
</dbReference>
<sequence length="79" mass="8531">MSENRTIVTCPACDLRETFDSLGAAREAVEEHRVETGHDPTWELPQLAAGVQRAGNEAGVCGRPGCTDTDSPLYQGEEQ</sequence>
<protein>
    <submittedName>
        <fullName evidence="1">Uncharacterized protein</fullName>
    </submittedName>
</protein>
<keyword evidence="2" id="KW-1185">Reference proteome</keyword>
<dbReference type="RefSeq" id="WP_054583742.1">
    <property type="nucleotide sequence ID" value="NZ_LGUC01000001.1"/>
</dbReference>
<name>A0A0P7HVM4_9EURY</name>
<gene>
    <name evidence="1" type="ORF">SY89_01702</name>
</gene>